<dbReference type="InterPro" id="IPR050770">
    <property type="entry name" value="Intradiol_RC_Dioxygenase"/>
</dbReference>
<sequence length="206" mass="22961">MKPLSRRKLLIDSAAIAGGSALSGTVIAAILTPSASEGPFYPTASMRMDDVDNDLVKVAGAVEQAGGEIIELHGRLLNRQGLPLADHRVEIWQCDVNGKYLHRGDDRNVVYDTGFQGFGHDITDADGHYRFRTIKPTIYPGRAPHIHVKVLKGRHELLTTQFYIADDPHNRRDWLYRRMSRAEAESVSMRFAEAGNLLETQVDIIV</sequence>
<evidence type="ECO:0000313" key="5">
    <source>
        <dbReference type="EMBL" id="RDE18960.1"/>
    </source>
</evidence>
<name>A0A369WAC6_9GAMM</name>
<dbReference type="PANTHER" id="PTHR33711:SF9">
    <property type="entry name" value="PROTOCATECHUATE 3,4-DIOXYGENASE ALPHA CHAIN"/>
    <property type="match status" value="1"/>
</dbReference>
<dbReference type="PANTHER" id="PTHR33711">
    <property type="entry name" value="DIOXYGENASE, PUTATIVE (AFU_ORTHOLOGUE AFUA_2G02910)-RELATED"/>
    <property type="match status" value="1"/>
</dbReference>
<gene>
    <name evidence="5" type="ORF">DV711_15235</name>
</gene>
<dbReference type="EMBL" id="QQOH01000004">
    <property type="protein sequence ID" value="RDE18960.1"/>
    <property type="molecule type" value="Genomic_DNA"/>
</dbReference>
<dbReference type="RefSeq" id="WP_114696578.1">
    <property type="nucleotide sequence ID" value="NZ_QQOH01000004.1"/>
</dbReference>
<keyword evidence="3" id="KW-0560">Oxidoreductase</keyword>
<dbReference type="PROSITE" id="PS00083">
    <property type="entry name" value="INTRADIOL_DIOXYGENAS"/>
    <property type="match status" value="1"/>
</dbReference>
<keyword evidence="6" id="KW-1185">Reference proteome</keyword>
<keyword evidence="2 5" id="KW-0223">Dioxygenase</keyword>
<dbReference type="Gene3D" id="2.60.130.10">
    <property type="entry name" value="Aromatic compound dioxygenase"/>
    <property type="match status" value="1"/>
</dbReference>
<evidence type="ECO:0000313" key="6">
    <source>
        <dbReference type="Proteomes" id="UP000253769"/>
    </source>
</evidence>
<accession>A0A369WAC6</accession>
<dbReference type="AlphaFoldDB" id="A0A369WAC6"/>
<dbReference type="Pfam" id="PF00775">
    <property type="entry name" value="Dioxygenase_C"/>
    <property type="match status" value="1"/>
</dbReference>
<evidence type="ECO:0000256" key="3">
    <source>
        <dbReference type="ARBA" id="ARBA00023002"/>
    </source>
</evidence>
<proteinExistence type="inferred from homology"/>
<organism evidence="5 6">
    <name type="scientific">Motiliproteus coralliicola</name>
    <dbReference type="NCBI Taxonomy" id="2283196"/>
    <lineage>
        <taxon>Bacteria</taxon>
        <taxon>Pseudomonadati</taxon>
        <taxon>Pseudomonadota</taxon>
        <taxon>Gammaproteobacteria</taxon>
        <taxon>Oceanospirillales</taxon>
        <taxon>Oceanospirillaceae</taxon>
        <taxon>Motiliproteus</taxon>
    </lineage>
</organism>
<protein>
    <submittedName>
        <fullName evidence="5">Protocatechuate 3,4-dioxygenase</fullName>
    </submittedName>
</protein>
<comment type="similarity">
    <text evidence="1">Belongs to the intradiol ring-cleavage dioxygenase family.</text>
</comment>
<dbReference type="GO" id="GO:0016702">
    <property type="term" value="F:oxidoreductase activity, acting on single donors with incorporation of molecular oxygen, incorporation of two atoms of oxygen"/>
    <property type="evidence" value="ECO:0007669"/>
    <property type="project" value="InterPro"/>
</dbReference>
<comment type="caution">
    <text evidence="5">The sequence shown here is derived from an EMBL/GenBank/DDBJ whole genome shotgun (WGS) entry which is preliminary data.</text>
</comment>
<feature type="domain" description="Intradiol ring-cleavage dioxygenases" evidence="4">
    <location>
        <begin position="72"/>
        <end position="100"/>
    </location>
</feature>
<evidence type="ECO:0000256" key="2">
    <source>
        <dbReference type="ARBA" id="ARBA00022964"/>
    </source>
</evidence>
<dbReference type="InterPro" id="IPR000627">
    <property type="entry name" value="Intradiol_dOase_C"/>
</dbReference>
<dbReference type="Proteomes" id="UP000253769">
    <property type="component" value="Unassembled WGS sequence"/>
</dbReference>
<dbReference type="InterPro" id="IPR015889">
    <property type="entry name" value="Intradiol_dOase_core"/>
</dbReference>
<evidence type="ECO:0000259" key="4">
    <source>
        <dbReference type="PROSITE" id="PS00083"/>
    </source>
</evidence>
<dbReference type="GO" id="GO:0008199">
    <property type="term" value="F:ferric iron binding"/>
    <property type="evidence" value="ECO:0007669"/>
    <property type="project" value="InterPro"/>
</dbReference>
<dbReference type="SUPFAM" id="SSF49482">
    <property type="entry name" value="Aromatic compound dioxygenase"/>
    <property type="match status" value="1"/>
</dbReference>
<evidence type="ECO:0000256" key="1">
    <source>
        <dbReference type="ARBA" id="ARBA00007825"/>
    </source>
</evidence>
<dbReference type="PROSITE" id="PS51318">
    <property type="entry name" value="TAT"/>
    <property type="match status" value="1"/>
</dbReference>
<reference evidence="5 6" key="1">
    <citation type="submission" date="2018-07" db="EMBL/GenBank/DDBJ databases">
        <title>Motiliproteus coralliicola sp. nov., a bacterium isolated from Coral.</title>
        <authorList>
            <person name="Wang G."/>
        </authorList>
    </citation>
    <scope>NUCLEOTIDE SEQUENCE [LARGE SCALE GENOMIC DNA]</scope>
    <source>
        <strain evidence="5 6">C34</strain>
    </source>
</reference>
<dbReference type="OrthoDB" id="9805815at2"/>
<dbReference type="InterPro" id="IPR006311">
    <property type="entry name" value="TAT_signal"/>
</dbReference>